<dbReference type="Proteomes" id="UP000054279">
    <property type="component" value="Unassembled WGS sequence"/>
</dbReference>
<dbReference type="Gene3D" id="3.40.50.150">
    <property type="entry name" value="Vaccinia Virus protein VP39"/>
    <property type="match status" value="1"/>
</dbReference>
<dbReference type="AlphaFoldDB" id="A0A0C9VIE2"/>
<accession>A0A0C9VIE2</accession>
<dbReference type="GO" id="GO:0008168">
    <property type="term" value="F:methyltransferase activity"/>
    <property type="evidence" value="ECO:0007669"/>
    <property type="project" value="UniProtKB-KW"/>
</dbReference>
<dbReference type="SUPFAM" id="SSF53335">
    <property type="entry name" value="S-adenosyl-L-methionine-dependent methyltransferases"/>
    <property type="match status" value="1"/>
</dbReference>
<dbReference type="EMBL" id="KN837170">
    <property type="protein sequence ID" value="KIJ37295.1"/>
    <property type="molecule type" value="Genomic_DNA"/>
</dbReference>
<dbReference type="HOGENOM" id="CLU_049332_1_0_1"/>
<dbReference type="GO" id="GO:0032259">
    <property type="term" value="P:methylation"/>
    <property type="evidence" value="ECO:0007669"/>
    <property type="project" value="UniProtKB-KW"/>
</dbReference>
<evidence type="ECO:0000313" key="4">
    <source>
        <dbReference type="EMBL" id="KIJ37295.1"/>
    </source>
</evidence>
<dbReference type="PANTHER" id="PTHR43861:SF1">
    <property type="entry name" value="TRANS-ACONITATE 2-METHYLTRANSFERASE"/>
    <property type="match status" value="1"/>
</dbReference>
<dbReference type="CDD" id="cd02440">
    <property type="entry name" value="AdoMet_MTases"/>
    <property type="match status" value="1"/>
</dbReference>
<keyword evidence="1" id="KW-0489">Methyltransferase</keyword>
<evidence type="ECO:0000259" key="3">
    <source>
        <dbReference type="Pfam" id="PF13649"/>
    </source>
</evidence>
<sequence length="491" mass="54602">MLNTGFAFHEQAYDSISPIYEAACAEHHIHILEVLSAVSSRIPPGSKVLDVGNGTGRPVAKHFIDHGHCVTGIDLSQGMVDLARKQVPTATFIKAEMTSYEPPRELWGTYDLVFASHSLYNISVAQLRTMFFKFARWVKKDTGLIVVGSSYRPDGAPERGVIFDHRGWSEGVTENFLGHKFDDMVLGYEDAWVNLMKETGVEVLEVMKKICTLEWEDRDQHENQFYLIAKKGELEPLLGPYPVPAKSKVLQLAGDNLDAWLEVSGRISERQNIVNVSGILKENGSKKVLLVAPGIKEPLDGTFEVHRFPIDLGPPSTEKTNPISAGEFDSVVVLWSLQLKHFSDLKVSLKKLLDFLSLNGNTIVIIVQASPDNELLNLLNDTRYNLTSQLDLENHGLLLQEARNILKASGFKDISFTPTQSTLSFSDIEGRKRVEYTAELLSKMWCGGIGIENEVKANLLKSLAVQFLFRPEGNILNQGVIMVAKGPGRET</sequence>
<dbReference type="PANTHER" id="PTHR43861">
    <property type="entry name" value="TRANS-ACONITATE 2-METHYLTRANSFERASE-RELATED"/>
    <property type="match status" value="1"/>
</dbReference>
<evidence type="ECO:0000256" key="1">
    <source>
        <dbReference type="ARBA" id="ARBA00022603"/>
    </source>
</evidence>
<proteinExistence type="predicted"/>
<evidence type="ECO:0000256" key="2">
    <source>
        <dbReference type="ARBA" id="ARBA00022679"/>
    </source>
</evidence>
<reference evidence="4 5" key="1">
    <citation type="submission" date="2014-06" db="EMBL/GenBank/DDBJ databases">
        <title>Evolutionary Origins and Diversification of the Mycorrhizal Mutualists.</title>
        <authorList>
            <consortium name="DOE Joint Genome Institute"/>
            <consortium name="Mycorrhizal Genomics Consortium"/>
            <person name="Kohler A."/>
            <person name="Kuo A."/>
            <person name="Nagy L.G."/>
            <person name="Floudas D."/>
            <person name="Copeland A."/>
            <person name="Barry K.W."/>
            <person name="Cichocki N."/>
            <person name="Veneault-Fourrey C."/>
            <person name="LaButti K."/>
            <person name="Lindquist E.A."/>
            <person name="Lipzen A."/>
            <person name="Lundell T."/>
            <person name="Morin E."/>
            <person name="Murat C."/>
            <person name="Riley R."/>
            <person name="Ohm R."/>
            <person name="Sun H."/>
            <person name="Tunlid A."/>
            <person name="Henrissat B."/>
            <person name="Grigoriev I.V."/>
            <person name="Hibbett D.S."/>
            <person name="Martin F."/>
        </authorList>
    </citation>
    <scope>NUCLEOTIDE SEQUENCE [LARGE SCALE GENOMIC DNA]</scope>
    <source>
        <strain evidence="4 5">SS14</strain>
    </source>
</reference>
<dbReference type="OrthoDB" id="540004at2759"/>
<name>A0A0C9VIE2_SPHS4</name>
<keyword evidence="5" id="KW-1185">Reference proteome</keyword>
<gene>
    <name evidence="4" type="ORF">M422DRAFT_260241</name>
</gene>
<keyword evidence="2" id="KW-0808">Transferase</keyword>
<feature type="domain" description="Methyltransferase" evidence="3">
    <location>
        <begin position="48"/>
        <end position="140"/>
    </location>
</feature>
<dbReference type="Pfam" id="PF13649">
    <property type="entry name" value="Methyltransf_25"/>
    <property type="match status" value="1"/>
</dbReference>
<dbReference type="InterPro" id="IPR029063">
    <property type="entry name" value="SAM-dependent_MTases_sf"/>
</dbReference>
<organism evidence="4 5">
    <name type="scientific">Sphaerobolus stellatus (strain SS14)</name>
    <dbReference type="NCBI Taxonomy" id="990650"/>
    <lineage>
        <taxon>Eukaryota</taxon>
        <taxon>Fungi</taxon>
        <taxon>Dikarya</taxon>
        <taxon>Basidiomycota</taxon>
        <taxon>Agaricomycotina</taxon>
        <taxon>Agaricomycetes</taxon>
        <taxon>Phallomycetidae</taxon>
        <taxon>Geastrales</taxon>
        <taxon>Sphaerobolaceae</taxon>
        <taxon>Sphaerobolus</taxon>
    </lineage>
</organism>
<evidence type="ECO:0000313" key="5">
    <source>
        <dbReference type="Proteomes" id="UP000054279"/>
    </source>
</evidence>
<protein>
    <recommendedName>
        <fullName evidence="3">Methyltransferase domain-containing protein</fullName>
    </recommendedName>
</protein>
<dbReference type="InterPro" id="IPR041698">
    <property type="entry name" value="Methyltransf_25"/>
</dbReference>